<comment type="function">
    <text evidence="2">CRISPR (clustered regularly interspaced short palindromic repeat) is an adaptive immune system that provides protection against mobile genetic elements (viruses, transposable elements and conjugative plasmids). CRISPR clusters contain spacers, sequences complementary to antecedent mobile elements, and target invading nucleic acids. CRISPR clusters are transcribed and processed into CRISPR RNA (crRNA).</text>
</comment>
<dbReference type="NCBIfam" id="TIGR01875">
    <property type="entry name" value="cas_MJ0381"/>
    <property type="match status" value="1"/>
</dbReference>
<dbReference type="eggNOG" id="COG1857">
    <property type="taxonomic scope" value="Bacteria"/>
</dbReference>
<keyword evidence="3" id="KW-0614">Plasmid</keyword>
<keyword evidence="1" id="KW-0051">Antiviral defense</keyword>
<dbReference type="InterPro" id="IPR010154">
    <property type="entry name" value="CRISPR-assoc_Cas7/Cst2/DevR"/>
</dbReference>
<accession>D7BJF7</accession>
<dbReference type="OrthoDB" id="34057at2"/>
<evidence type="ECO:0000313" key="3">
    <source>
        <dbReference type="EMBL" id="ADH65313.1"/>
    </source>
</evidence>
<protein>
    <recommendedName>
        <fullName evidence="5">DevR family CRISPR-associated autoregulator</fullName>
    </recommendedName>
</protein>
<sequence>MNYTSLSISFRIGLAFHAMNNEGSSGTNVMEPRRISVGGHNYDGISGEMVRRHVFENLVPIAKARGLPLSPDGEGLLPDRAKRVIKAYLSGPASEVKGKDGVFELEPAHLPLVTKAALESCTITDIGGYLAAFESSEKVKGATPKRDSVFDVGWLISEEPAVVEFSQHAAYRPDGQHNLFTQNMRAAVYGGVARLDLGRIGYNDWAWLAPDRNDLHLSDEQRRQRAAALLDAWEQWLLSPAGAKQAGWLQHTGQLEGVLMLSNFGPAPFRSPIEVELRYDAEGNPLVERIKPNPRYRAELATLAEAKPGRYRALEFDDLAGLAKAFDQARAAIGL</sequence>
<name>D7BJF7_ALLS1</name>
<dbReference type="HOGENOM" id="CLU_828485_0_0_0"/>
<dbReference type="KEGG" id="msv:Mesil_3511"/>
<dbReference type="Pfam" id="PF01905">
    <property type="entry name" value="DevR"/>
    <property type="match status" value="1"/>
</dbReference>
<dbReference type="RefSeq" id="WP_013159791.1">
    <property type="nucleotide sequence ID" value="NC_014213.1"/>
</dbReference>
<gene>
    <name evidence="3" type="ORF">Mesil_3511</name>
</gene>
<evidence type="ECO:0000256" key="2">
    <source>
        <dbReference type="ARBA" id="ARBA00025626"/>
    </source>
</evidence>
<geneLocation type="plasmid" evidence="3 4">
    <name>pMESIL01</name>
</geneLocation>
<dbReference type="InterPro" id="IPR052681">
    <property type="entry name" value="CRISPR-Cas7/Cst2/DevR"/>
</dbReference>
<dbReference type="PANTHER" id="PTHR37459:SF1">
    <property type="entry name" value="CRISPR-ASSOCIATED PROTEIN CAS7_CST2_DEVR"/>
    <property type="match status" value="1"/>
</dbReference>
<dbReference type="EMBL" id="CP002043">
    <property type="protein sequence ID" value="ADH65313.1"/>
    <property type="molecule type" value="Genomic_DNA"/>
</dbReference>
<evidence type="ECO:0000256" key="1">
    <source>
        <dbReference type="ARBA" id="ARBA00023118"/>
    </source>
</evidence>
<reference evidence="3 4" key="1">
    <citation type="journal article" date="2010" name="Stand. Genomic Sci.">
        <title>Complete genome sequence of Meiothermus silvanus type strain (VI-R2).</title>
        <authorList>
            <person name="Sikorski J."/>
            <person name="Tindall B.J."/>
            <person name="Lowry S."/>
            <person name="Lucas S."/>
            <person name="Nolan M."/>
            <person name="Copeland A."/>
            <person name="Glavina Del Rio T."/>
            <person name="Tice H."/>
            <person name="Cheng J.F."/>
            <person name="Han C."/>
            <person name="Pitluck S."/>
            <person name="Liolios K."/>
            <person name="Ivanova N."/>
            <person name="Mavromatis K."/>
            <person name="Mikhailova N."/>
            <person name="Pati A."/>
            <person name="Goodwin L."/>
            <person name="Chen A."/>
            <person name="Palaniappan K."/>
            <person name="Land M."/>
            <person name="Hauser L."/>
            <person name="Chang Y.J."/>
            <person name="Jeffries C.D."/>
            <person name="Rohde M."/>
            <person name="Goker M."/>
            <person name="Woyke T."/>
            <person name="Bristow J."/>
            <person name="Eisen J.A."/>
            <person name="Markowitz V."/>
            <person name="Hugenholtz P."/>
            <person name="Kyrpides N.C."/>
            <person name="Klenk H.P."/>
            <person name="Lapidus A."/>
        </authorList>
    </citation>
    <scope>NUCLEOTIDE SEQUENCE [LARGE SCALE GENOMIC DNA]</scope>
    <source>
        <strain evidence="4">ATCC 700542 / DSM 9946 / VI-R2</strain>
        <plasmid evidence="4">Plasmid pMESIL01</plasmid>
    </source>
</reference>
<organism evidence="3 4">
    <name type="scientific">Allomeiothermus silvanus (strain ATCC 700542 / DSM 9946 / NBRC 106475 / NCIMB 13440 / VI-R2)</name>
    <name type="common">Thermus silvanus</name>
    <dbReference type="NCBI Taxonomy" id="526227"/>
    <lineage>
        <taxon>Bacteria</taxon>
        <taxon>Thermotogati</taxon>
        <taxon>Deinococcota</taxon>
        <taxon>Deinococci</taxon>
        <taxon>Thermales</taxon>
        <taxon>Thermaceae</taxon>
        <taxon>Allomeiothermus</taxon>
    </lineage>
</organism>
<dbReference type="GO" id="GO:0051607">
    <property type="term" value="P:defense response to virus"/>
    <property type="evidence" value="ECO:0007669"/>
    <property type="project" value="UniProtKB-KW"/>
</dbReference>
<dbReference type="Proteomes" id="UP000001916">
    <property type="component" value="Plasmid pMESIL01"/>
</dbReference>
<dbReference type="AlphaFoldDB" id="D7BJF7"/>
<keyword evidence="4" id="KW-1185">Reference proteome</keyword>
<evidence type="ECO:0000313" key="4">
    <source>
        <dbReference type="Proteomes" id="UP000001916"/>
    </source>
</evidence>
<dbReference type="PANTHER" id="PTHR37459">
    <property type="match status" value="1"/>
</dbReference>
<proteinExistence type="predicted"/>
<evidence type="ECO:0008006" key="5">
    <source>
        <dbReference type="Google" id="ProtNLM"/>
    </source>
</evidence>